<dbReference type="PANTHER" id="PTHR43198">
    <property type="entry name" value="BIFUNCTIONAL TH2 PROTEIN"/>
    <property type="match status" value="1"/>
</dbReference>
<keyword evidence="3" id="KW-1185">Reference proteome</keyword>
<dbReference type="GO" id="GO:0005829">
    <property type="term" value="C:cytosol"/>
    <property type="evidence" value="ECO:0007669"/>
    <property type="project" value="TreeGrafter"/>
</dbReference>
<reference evidence="2" key="1">
    <citation type="submission" date="2021-06" db="EMBL/GenBank/DDBJ databases">
        <authorList>
            <consortium name="Wellcome Sanger Institute Data Sharing"/>
        </authorList>
    </citation>
    <scope>NUCLEOTIDE SEQUENCE [LARGE SCALE GENOMIC DNA]</scope>
</reference>
<reference evidence="2" key="3">
    <citation type="submission" date="2025-09" db="UniProtKB">
        <authorList>
            <consortium name="Ensembl"/>
        </authorList>
    </citation>
    <scope>IDENTIFICATION</scope>
</reference>
<dbReference type="Ensembl" id="ENSECRT00000001843.1">
    <property type="protein sequence ID" value="ENSECRP00000001819.1"/>
    <property type="gene ID" value="ENSECRG00000001260.1"/>
</dbReference>
<dbReference type="OrthoDB" id="6051518at2759"/>
<proteinExistence type="predicted"/>
<accession>A0A8C4RGQ0</accession>
<dbReference type="SUPFAM" id="SSF48613">
    <property type="entry name" value="Heme oxygenase-like"/>
    <property type="match status" value="1"/>
</dbReference>
<evidence type="ECO:0000259" key="1">
    <source>
        <dbReference type="Pfam" id="PF03070"/>
    </source>
</evidence>
<gene>
    <name evidence="2" type="primary">LOC114652578</name>
</gene>
<name>A0A8C4RGQ0_ERPCA</name>
<dbReference type="PANTHER" id="PTHR43198:SF2">
    <property type="entry name" value="SI:CH1073-67J19.1-RELATED"/>
    <property type="match status" value="1"/>
</dbReference>
<dbReference type="InterPro" id="IPR016084">
    <property type="entry name" value="Haem_Oase-like_multi-hlx"/>
</dbReference>
<feature type="domain" description="Thiaminase-2/PQQC" evidence="1">
    <location>
        <begin position="31"/>
        <end position="205"/>
    </location>
</feature>
<dbReference type="InterPro" id="IPR050967">
    <property type="entry name" value="Thiamine_Salvage_TenA"/>
</dbReference>
<protein>
    <submittedName>
        <fullName evidence="2">Uncharacterized LOC114652578</fullName>
    </submittedName>
</protein>
<dbReference type="GO" id="GO:0006772">
    <property type="term" value="P:thiamine metabolic process"/>
    <property type="evidence" value="ECO:0007669"/>
    <property type="project" value="UniProtKB-ARBA"/>
</dbReference>
<evidence type="ECO:0000313" key="2">
    <source>
        <dbReference type="Ensembl" id="ENSECRP00000001819.1"/>
    </source>
</evidence>
<dbReference type="InterPro" id="IPR004305">
    <property type="entry name" value="Thiaminase-2/PQQC"/>
</dbReference>
<dbReference type="AlphaFoldDB" id="A0A8C4RGQ0"/>
<sequence>MPIENQEELSLYDLLWVHSMDIVNLIINTNFLTDMNLNTLQAERYTNMTIQDVYYIKAVYDILSTVVKEPWLPEDLKEFFSHIADGYYRFYKEMLIETRLKNTDSIMPNEAVAEYVSSYQRVAQLERNKIYMVIALLPCSRLWPYISEHLNITEDSPYYAFKKNNAKDGSREKYEKLLEDHRKEICENTALEIFRSQMNCERKFFTSF</sequence>
<dbReference type="GeneID" id="114652578"/>
<dbReference type="RefSeq" id="XP_028658786.1">
    <property type="nucleotide sequence ID" value="XM_028802953.2"/>
</dbReference>
<dbReference type="Gene3D" id="1.20.910.10">
    <property type="entry name" value="Heme oxygenase-like"/>
    <property type="match status" value="1"/>
</dbReference>
<dbReference type="Pfam" id="PF03070">
    <property type="entry name" value="TENA_THI-4"/>
    <property type="match status" value="1"/>
</dbReference>
<reference evidence="2" key="2">
    <citation type="submission" date="2025-08" db="UniProtKB">
        <authorList>
            <consortium name="Ensembl"/>
        </authorList>
    </citation>
    <scope>IDENTIFICATION</scope>
</reference>
<organism evidence="2 3">
    <name type="scientific">Erpetoichthys calabaricus</name>
    <name type="common">Rope fish</name>
    <name type="synonym">Calamoichthys calabaricus</name>
    <dbReference type="NCBI Taxonomy" id="27687"/>
    <lineage>
        <taxon>Eukaryota</taxon>
        <taxon>Metazoa</taxon>
        <taxon>Chordata</taxon>
        <taxon>Craniata</taxon>
        <taxon>Vertebrata</taxon>
        <taxon>Euteleostomi</taxon>
        <taxon>Actinopterygii</taxon>
        <taxon>Polypteriformes</taxon>
        <taxon>Polypteridae</taxon>
        <taxon>Erpetoichthys</taxon>
    </lineage>
</organism>
<dbReference type="Proteomes" id="UP000694620">
    <property type="component" value="Chromosome 5"/>
</dbReference>
<evidence type="ECO:0000313" key="3">
    <source>
        <dbReference type="Proteomes" id="UP000694620"/>
    </source>
</evidence>
<dbReference type="GeneTree" id="ENSGT01150000288968"/>